<feature type="transmembrane region" description="Helical" evidence="2">
    <location>
        <begin position="60"/>
        <end position="77"/>
    </location>
</feature>
<protein>
    <recommendedName>
        <fullName evidence="1">Sporulation sigma-E factor-processing peptidase</fullName>
        <ecNumber evidence="1">3.4.23.-</ecNumber>
    </recommendedName>
    <alternativeName>
        <fullName evidence="1">Membrane-associated aspartic protease</fullName>
    </alternativeName>
    <alternativeName>
        <fullName evidence="1">Stage II sporulation protein GA</fullName>
    </alternativeName>
</protein>
<evidence type="ECO:0000313" key="4">
    <source>
        <dbReference type="Proteomes" id="UP001197974"/>
    </source>
</evidence>
<dbReference type="EC" id="3.4.23.-" evidence="1"/>
<keyword evidence="1" id="KW-0064">Aspartyl protease</keyword>
<comment type="subunit">
    <text evidence="1">Self-associates. Interacts with SigE. Interacts with SpoIIR.</text>
</comment>
<keyword evidence="1" id="KW-1003">Cell membrane</keyword>
<keyword evidence="1" id="KW-0645">Protease</keyword>
<reference evidence="3 4" key="1">
    <citation type="submission" date="2023-06" db="EMBL/GenBank/DDBJ databases">
        <title>Five Gram-positive bacteria isolated from mangrove sediments in Shenzhen, Guangdong, China.</title>
        <authorList>
            <person name="Yu S."/>
            <person name="Zheng W."/>
            <person name="Huang Y."/>
        </authorList>
    </citation>
    <scope>NUCLEOTIDE SEQUENCE [LARGE SCALE GENOMIC DNA]</scope>
    <source>
        <strain evidence="3 4">SaN35-3</strain>
    </source>
</reference>
<dbReference type="Pfam" id="PF03419">
    <property type="entry name" value="Peptidase_U4"/>
    <property type="match status" value="1"/>
</dbReference>
<feature type="transmembrane region" description="Helical" evidence="2">
    <location>
        <begin position="33"/>
        <end position="54"/>
    </location>
</feature>
<comment type="function">
    <text evidence="1">Probable aspartic protease that is responsible for the proteolytic cleavage of the RNA polymerase sigma E factor (SigE/spoIIGB) to yield the active peptide in the mother cell during sporulation. Responds to a signal from the forespore that is triggered by the extracellular signal protein SpoIIR.</text>
</comment>
<keyword evidence="1 2" id="KW-0472">Membrane</keyword>
<organism evidence="3 4">
    <name type="scientific">Bacillus carboniphilus</name>
    <dbReference type="NCBI Taxonomy" id="86663"/>
    <lineage>
        <taxon>Bacteria</taxon>
        <taxon>Bacillati</taxon>
        <taxon>Bacillota</taxon>
        <taxon>Bacilli</taxon>
        <taxon>Bacillales</taxon>
        <taxon>Bacillaceae</taxon>
        <taxon>Bacillus</taxon>
    </lineage>
</organism>
<dbReference type="NCBIfam" id="TIGR02854">
    <property type="entry name" value="spore_II_GA"/>
    <property type="match status" value="1"/>
</dbReference>
<feature type="transmembrane region" description="Helical" evidence="2">
    <location>
        <begin position="89"/>
        <end position="108"/>
    </location>
</feature>
<gene>
    <name evidence="3" type="primary">spoIIGA</name>
    <name evidence="3" type="ORF">LC087_05545</name>
</gene>
<keyword evidence="1" id="KW-0378">Hydrolase</keyword>
<name>A0ABY9JZR0_9BACI</name>
<accession>A0ABY9JZR0</accession>
<comment type="similarity">
    <text evidence="1">Belongs to the peptidase U4 family.</text>
</comment>
<dbReference type="Proteomes" id="UP001197974">
    <property type="component" value="Chromosome"/>
</dbReference>
<dbReference type="PIRSF" id="PIRSF018571">
    <property type="entry name" value="SpoIIGA"/>
    <property type="match status" value="1"/>
</dbReference>
<keyword evidence="2" id="KW-0812">Transmembrane</keyword>
<comment type="subcellular location">
    <subcellularLocation>
        <location evidence="1">Cell membrane</location>
    </subcellularLocation>
</comment>
<dbReference type="InterPro" id="IPR005081">
    <property type="entry name" value="SpoIIGA"/>
</dbReference>
<keyword evidence="2" id="KW-1133">Transmembrane helix</keyword>
<feature type="transmembrane region" description="Helical" evidence="2">
    <location>
        <begin position="128"/>
        <end position="145"/>
    </location>
</feature>
<proteinExistence type="inferred from homology"/>
<keyword evidence="4" id="KW-1185">Reference proteome</keyword>
<evidence type="ECO:0000256" key="1">
    <source>
        <dbReference type="PIRNR" id="PIRNR018571"/>
    </source>
</evidence>
<evidence type="ECO:0000256" key="2">
    <source>
        <dbReference type="SAM" id="Phobius"/>
    </source>
</evidence>
<keyword evidence="1" id="KW-0749">Sporulation</keyword>
<dbReference type="EMBL" id="CP129013">
    <property type="protein sequence ID" value="WLR44264.1"/>
    <property type="molecule type" value="Genomic_DNA"/>
</dbReference>
<evidence type="ECO:0000313" key="3">
    <source>
        <dbReference type="EMBL" id="WLR44264.1"/>
    </source>
</evidence>
<sequence>MIYLDLILLLNFLFDGMLLFLTSLLLKRKVKTYRVFLASLVGVIAVIFLFTPYSNVVNHPVIKIFVSVVMVIICFGIRQWRGFFQALLSFYFVSFIVGGTLLGMYFFFQADPFTTTFYSQSSSSIGDPVSWFFVVLGFPLAWFFAHRRMKEVETKKIFYDQIVDVIIEVEHFKMNIRGLIDSGNQLHDPITRAPVAILDVNKVEQIPDPLVHLAKTNDLDLISEDMSFWMDKVRVIPYRVVGQENQFLLAVKPTSFMIIHNGEMHHVKRGLIGLSSVKMSSNEEFSCIIHPKMIQDAQVGPHL</sequence>
<dbReference type="RefSeq" id="WP_226538672.1">
    <property type="nucleotide sequence ID" value="NZ_CP129013.1"/>
</dbReference>
<feature type="transmembrane region" description="Helical" evidence="2">
    <location>
        <begin position="6"/>
        <end position="26"/>
    </location>
</feature>